<comment type="caution">
    <text evidence="1">The sequence shown here is derived from an EMBL/GenBank/DDBJ whole genome shotgun (WGS) entry which is preliminary data.</text>
</comment>
<organism evidence="1">
    <name type="scientific">marine sediment metagenome</name>
    <dbReference type="NCBI Taxonomy" id="412755"/>
    <lineage>
        <taxon>unclassified sequences</taxon>
        <taxon>metagenomes</taxon>
        <taxon>ecological metagenomes</taxon>
    </lineage>
</organism>
<dbReference type="EMBL" id="LAZR01030235">
    <property type="protein sequence ID" value="KKL57223.1"/>
    <property type="molecule type" value="Genomic_DNA"/>
</dbReference>
<dbReference type="AlphaFoldDB" id="A0A0F9D651"/>
<name>A0A0F9D651_9ZZZZ</name>
<evidence type="ECO:0000313" key="1">
    <source>
        <dbReference type="EMBL" id="KKL57223.1"/>
    </source>
</evidence>
<reference evidence="1" key="1">
    <citation type="journal article" date="2015" name="Nature">
        <title>Complex archaea that bridge the gap between prokaryotes and eukaryotes.</title>
        <authorList>
            <person name="Spang A."/>
            <person name="Saw J.H."/>
            <person name="Jorgensen S.L."/>
            <person name="Zaremba-Niedzwiedzka K."/>
            <person name="Martijn J."/>
            <person name="Lind A.E."/>
            <person name="van Eijk R."/>
            <person name="Schleper C."/>
            <person name="Guy L."/>
            <person name="Ettema T.J."/>
        </authorList>
    </citation>
    <scope>NUCLEOTIDE SEQUENCE</scope>
</reference>
<proteinExistence type="predicted"/>
<protein>
    <submittedName>
        <fullName evidence="1">Uncharacterized protein</fullName>
    </submittedName>
</protein>
<accession>A0A0F9D651</accession>
<sequence>MTYDIHIRLSTGGGAATFWEADIEPRGEHEPDPPGYTHSYTCAESLSELIENIQGCAERLA</sequence>
<gene>
    <name evidence="1" type="ORF">LCGC14_2237550</name>
</gene>